<evidence type="ECO:0000313" key="3">
    <source>
        <dbReference type="EMBL" id="GCB75248.1"/>
    </source>
</evidence>
<dbReference type="Proteomes" id="UP000288216">
    <property type="component" value="Unassembled WGS sequence"/>
</dbReference>
<evidence type="ECO:0000256" key="2">
    <source>
        <dbReference type="SAM" id="Phobius"/>
    </source>
</evidence>
<dbReference type="AlphaFoldDB" id="A0A401PQ53"/>
<keyword evidence="2" id="KW-0472">Membrane</keyword>
<keyword evidence="2" id="KW-1133">Transmembrane helix</keyword>
<evidence type="ECO:0000313" key="4">
    <source>
        <dbReference type="Proteomes" id="UP000288216"/>
    </source>
</evidence>
<proteinExistence type="predicted"/>
<dbReference type="EMBL" id="BFAA01016306">
    <property type="protein sequence ID" value="GCB75248.1"/>
    <property type="molecule type" value="Genomic_DNA"/>
</dbReference>
<comment type="caution">
    <text evidence="3">The sequence shown here is derived from an EMBL/GenBank/DDBJ whole genome shotgun (WGS) entry which is preliminary data.</text>
</comment>
<evidence type="ECO:0000256" key="1">
    <source>
        <dbReference type="SAM" id="MobiDB-lite"/>
    </source>
</evidence>
<sequence>MGCHLDHNGHLWASSLILLSICGGSACIILLVLFFLIKCTCGRKGTQEQKGTPASHGRLHQRQDNMDESNGNNICYAELELGNMKKVRKKEEEIVYSTVLLSKSAE</sequence>
<name>A0A401PQ53_SCYTO</name>
<organism evidence="3 4">
    <name type="scientific">Scyliorhinus torazame</name>
    <name type="common">Cloudy catshark</name>
    <name type="synonym">Catulus torazame</name>
    <dbReference type="NCBI Taxonomy" id="75743"/>
    <lineage>
        <taxon>Eukaryota</taxon>
        <taxon>Metazoa</taxon>
        <taxon>Chordata</taxon>
        <taxon>Craniata</taxon>
        <taxon>Vertebrata</taxon>
        <taxon>Chondrichthyes</taxon>
        <taxon>Elasmobranchii</taxon>
        <taxon>Galeomorphii</taxon>
        <taxon>Galeoidea</taxon>
        <taxon>Carcharhiniformes</taxon>
        <taxon>Scyliorhinidae</taxon>
        <taxon>Scyliorhinus</taxon>
    </lineage>
</organism>
<gene>
    <name evidence="3" type="ORF">scyTo_0020338</name>
</gene>
<dbReference type="OrthoDB" id="6103117at2759"/>
<feature type="transmembrane region" description="Helical" evidence="2">
    <location>
        <begin position="12"/>
        <end position="37"/>
    </location>
</feature>
<protein>
    <submittedName>
        <fullName evidence="3">Uncharacterized protein</fullName>
    </submittedName>
</protein>
<feature type="region of interest" description="Disordered" evidence="1">
    <location>
        <begin position="44"/>
        <end position="70"/>
    </location>
</feature>
<keyword evidence="2" id="KW-0812">Transmembrane</keyword>
<keyword evidence="4" id="KW-1185">Reference proteome</keyword>
<reference evidence="3 4" key="1">
    <citation type="journal article" date="2018" name="Nat. Ecol. Evol.">
        <title>Shark genomes provide insights into elasmobranch evolution and the origin of vertebrates.</title>
        <authorList>
            <person name="Hara Y"/>
            <person name="Yamaguchi K"/>
            <person name="Onimaru K"/>
            <person name="Kadota M"/>
            <person name="Koyanagi M"/>
            <person name="Keeley SD"/>
            <person name="Tatsumi K"/>
            <person name="Tanaka K"/>
            <person name="Motone F"/>
            <person name="Kageyama Y"/>
            <person name="Nozu R"/>
            <person name="Adachi N"/>
            <person name="Nishimura O"/>
            <person name="Nakagawa R"/>
            <person name="Tanegashima C"/>
            <person name="Kiyatake I"/>
            <person name="Matsumoto R"/>
            <person name="Murakumo K"/>
            <person name="Nishida K"/>
            <person name="Terakita A"/>
            <person name="Kuratani S"/>
            <person name="Sato K"/>
            <person name="Hyodo S Kuraku.S."/>
        </authorList>
    </citation>
    <scope>NUCLEOTIDE SEQUENCE [LARGE SCALE GENOMIC DNA]</scope>
</reference>
<accession>A0A401PQ53</accession>